<comment type="caution">
    <text evidence="14">The sequence shown here is derived from an EMBL/GenBank/DDBJ whole genome shotgun (WGS) entry which is preliminary data.</text>
</comment>
<dbReference type="RefSeq" id="WP_170036063.1">
    <property type="nucleotide sequence ID" value="NZ_JABDTL010000002.1"/>
</dbReference>
<keyword evidence="6" id="KW-0851">Voltage-gated channel</keyword>
<feature type="domain" description="Ion transport" evidence="13">
    <location>
        <begin position="22"/>
        <end position="246"/>
    </location>
</feature>
<dbReference type="Gene3D" id="1.10.287.70">
    <property type="match status" value="1"/>
</dbReference>
<dbReference type="InterPro" id="IPR005821">
    <property type="entry name" value="Ion_trans_dom"/>
</dbReference>
<dbReference type="PANTHER" id="PTHR11537">
    <property type="entry name" value="VOLTAGE-GATED POTASSIUM CHANNEL"/>
    <property type="match status" value="1"/>
</dbReference>
<accession>A0A841GWU8</accession>
<feature type="transmembrane region" description="Helical" evidence="12">
    <location>
        <begin position="24"/>
        <end position="43"/>
    </location>
</feature>
<evidence type="ECO:0000256" key="1">
    <source>
        <dbReference type="ARBA" id="ARBA00004141"/>
    </source>
</evidence>
<dbReference type="AlphaFoldDB" id="A0A841GWU8"/>
<keyword evidence="11 14" id="KW-0407">Ion channel</keyword>
<evidence type="ECO:0000256" key="11">
    <source>
        <dbReference type="ARBA" id="ARBA00023303"/>
    </source>
</evidence>
<reference evidence="14 15" key="1">
    <citation type="submission" date="2020-08" db="EMBL/GenBank/DDBJ databases">
        <title>Genomic Encyclopedia of Type Strains, Phase IV (KMG-IV): sequencing the most valuable type-strain genomes for metagenomic binning, comparative biology and taxonomic classification.</title>
        <authorList>
            <person name="Goeker M."/>
        </authorList>
    </citation>
    <scope>NUCLEOTIDE SEQUENCE [LARGE SCALE GENOMIC DNA]</scope>
    <source>
        <strain evidence="14 15">DSM 29007</strain>
    </source>
</reference>
<evidence type="ECO:0000256" key="4">
    <source>
        <dbReference type="ARBA" id="ARBA00022692"/>
    </source>
</evidence>
<dbReference type="EMBL" id="JACHIA010000003">
    <property type="protein sequence ID" value="MBB6069805.1"/>
    <property type="molecule type" value="Genomic_DNA"/>
</dbReference>
<evidence type="ECO:0000256" key="8">
    <source>
        <dbReference type="ARBA" id="ARBA00022989"/>
    </source>
</evidence>
<dbReference type="GO" id="GO:0005249">
    <property type="term" value="F:voltage-gated potassium channel activity"/>
    <property type="evidence" value="ECO:0007669"/>
    <property type="project" value="InterPro"/>
</dbReference>
<dbReference type="PANTHER" id="PTHR11537:SF254">
    <property type="entry name" value="POTASSIUM VOLTAGE-GATED CHANNEL PROTEIN SHAB"/>
    <property type="match status" value="1"/>
</dbReference>
<dbReference type="InterPro" id="IPR027359">
    <property type="entry name" value="Volt_channel_dom_sf"/>
</dbReference>
<sequence>MISRLRVLQITEAPRAGDAASRRFGIFILALIAANVLAVILGSVPELEARWEAEFRAFEVFSVAVFSVEYLARVWSCVEDPRYRGAVRGRLRYMLRPLALIDLLAIAPFFVPAAALDLRFLRAMRLFRLVRLLKAGRYVTALGLFRQVIRQKREELVLSLALMAVLLIVSSSVMYIAENGRQPDEFSSIPASMWWAVATLTTVGYGDVIPETPSGRLAAGLISIVGIGLFALPTAILGAGFVEAVQARREPAACPHCGGQLH</sequence>
<dbReference type="Gene3D" id="1.20.120.350">
    <property type="entry name" value="Voltage-gated potassium channels. Chain C"/>
    <property type="match status" value="1"/>
</dbReference>
<evidence type="ECO:0000259" key="13">
    <source>
        <dbReference type="Pfam" id="PF00520"/>
    </source>
</evidence>
<dbReference type="GO" id="GO:0001508">
    <property type="term" value="P:action potential"/>
    <property type="evidence" value="ECO:0007669"/>
    <property type="project" value="TreeGrafter"/>
</dbReference>
<evidence type="ECO:0000256" key="7">
    <source>
        <dbReference type="ARBA" id="ARBA00022958"/>
    </source>
</evidence>
<keyword evidence="10 12" id="KW-0472">Membrane</keyword>
<dbReference type="SUPFAM" id="SSF81324">
    <property type="entry name" value="Voltage-gated potassium channels"/>
    <property type="match status" value="1"/>
</dbReference>
<evidence type="ECO:0000256" key="3">
    <source>
        <dbReference type="ARBA" id="ARBA00022538"/>
    </source>
</evidence>
<evidence type="ECO:0000313" key="14">
    <source>
        <dbReference type="EMBL" id="MBB6069805.1"/>
    </source>
</evidence>
<evidence type="ECO:0000256" key="9">
    <source>
        <dbReference type="ARBA" id="ARBA00023065"/>
    </source>
</evidence>
<proteinExistence type="predicted"/>
<keyword evidence="4 12" id="KW-0812">Transmembrane</keyword>
<evidence type="ECO:0000256" key="6">
    <source>
        <dbReference type="ARBA" id="ARBA00022882"/>
    </source>
</evidence>
<evidence type="ECO:0000256" key="12">
    <source>
        <dbReference type="SAM" id="Phobius"/>
    </source>
</evidence>
<comment type="subcellular location">
    <subcellularLocation>
        <location evidence="1">Membrane</location>
        <topology evidence="1">Multi-pass membrane protein</topology>
    </subcellularLocation>
</comment>
<evidence type="ECO:0000256" key="5">
    <source>
        <dbReference type="ARBA" id="ARBA00022826"/>
    </source>
</evidence>
<keyword evidence="8 12" id="KW-1133">Transmembrane helix</keyword>
<keyword evidence="2" id="KW-0813">Transport</keyword>
<dbReference type="GO" id="GO:0008076">
    <property type="term" value="C:voltage-gated potassium channel complex"/>
    <property type="evidence" value="ECO:0007669"/>
    <property type="project" value="InterPro"/>
</dbReference>
<feature type="transmembrane region" description="Helical" evidence="12">
    <location>
        <begin position="157"/>
        <end position="177"/>
    </location>
</feature>
<keyword evidence="9" id="KW-0406">Ion transport</keyword>
<keyword evidence="3" id="KW-0633">Potassium transport</keyword>
<dbReference type="Gene3D" id="1.20.5.110">
    <property type="match status" value="1"/>
</dbReference>
<feature type="transmembrane region" description="Helical" evidence="12">
    <location>
        <begin position="217"/>
        <end position="242"/>
    </location>
</feature>
<dbReference type="Pfam" id="PF00520">
    <property type="entry name" value="Ion_trans"/>
    <property type="match status" value="1"/>
</dbReference>
<protein>
    <submittedName>
        <fullName evidence="14">Voltage-gated potassium channel</fullName>
    </submittedName>
</protein>
<dbReference type="InterPro" id="IPR028325">
    <property type="entry name" value="VG_K_chnl"/>
</dbReference>
<organism evidence="14 15">
    <name type="scientific">Longimicrobium terrae</name>
    <dbReference type="NCBI Taxonomy" id="1639882"/>
    <lineage>
        <taxon>Bacteria</taxon>
        <taxon>Pseudomonadati</taxon>
        <taxon>Gemmatimonadota</taxon>
        <taxon>Longimicrobiia</taxon>
        <taxon>Longimicrobiales</taxon>
        <taxon>Longimicrobiaceae</taxon>
        <taxon>Longimicrobium</taxon>
    </lineage>
</organism>
<evidence type="ECO:0000256" key="10">
    <source>
        <dbReference type="ARBA" id="ARBA00023136"/>
    </source>
</evidence>
<keyword evidence="7" id="KW-0630">Potassium</keyword>
<feature type="transmembrane region" description="Helical" evidence="12">
    <location>
        <begin position="93"/>
        <end position="114"/>
    </location>
</feature>
<evidence type="ECO:0000256" key="2">
    <source>
        <dbReference type="ARBA" id="ARBA00022448"/>
    </source>
</evidence>
<dbReference type="Proteomes" id="UP000582837">
    <property type="component" value="Unassembled WGS sequence"/>
</dbReference>
<evidence type="ECO:0000313" key="15">
    <source>
        <dbReference type="Proteomes" id="UP000582837"/>
    </source>
</evidence>
<keyword evidence="5" id="KW-0631">Potassium channel</keyword>
<name>A0A841GWU8_9BACT</name>
<keyword evidence="15" id="KW-1185">Reference proteome</keyword>
<gene>
    <name evidence="14" type="ORF">HNQ61_001422</name>
</gene>
<dbReference type="PRINTS" id="PR00169">
    <property type="entry name" value="KCHANNEL"/>
</dbReference>